<evidence type="ECO:0008006" key="4">
    <source>
        <dbReference type="Google" id="ProtNLM"/>
    </source>
</evidence>
<reference evidence="3" key="1">
    <citation type="journal article" date="2019" name="Int. J. Syst. Evol. Microbiol.">
        <title>The Global Catalogue of Microorganisms (GCM) 10K type strain sequencing project: providing services to taxonomists for standard genome sequencing and annotation.</title>
        <authorList>
            <consortium name="The Broad Institute Genomics Platform"/>
            <consortium name="The Broad Institute Genome Sequencing Center for Infectious Disease"/>
            <person name="Wu L."/>
            <person name="Ma J."/>
        </authorList>
    </citation>
    <scope>NUCLEOTIDE SEQUENCE [LARGE SCALE GENOMIC DNA]</scope>
    <source>
        <strain evidence="3">CGMCC 1.12990</strain>
    </source>
</reference>
<gene>
    <name evidence="2" type="ORF">GCM10011378_25070</name>
</gene>
<organism evidence="2 3">
    <name type="scientific">Hymenobacter glacieicola</name>
    <dbReference type="NCBI Taxonomy" id="1562124"/>
    <lineage>
        <taxon>Bacteria</taxon>
        <taxon>Pseudomonadati</taxon>
        <taxon>Bacteroidota</taxon>
        <taxon>Cytophagia</taxon>
        <taxon>Cytophagales</taxon>
        <taxon>Hymenobacteraceae</taxon>
        <taxon>Hymenobacter</taxon>
    </lineage>
</organism>
<accession>A0ABQ1WZ06</accession>
<dbReference type="PROSITE" id="PS51257">
    <property type="entry name" value="PROKAR_LIPOPROTEIN"/>
    <property type="match status" value="1"/>
</dbReference>
<name>A0ABQ1WZ06_9BACT</name>
<evidence type="ECO:0000256" key="1">
    <source>
        <dbReference type="SAM" id="SignalP"/>
    </source>
</evidence>
<proteinExistence type="predicted"/>
<dbReference type="EMBL" id="BMGS01000006">
    <property type="protein sequence ID" value="GGG47879.1"/>
    <property type="molecule type" value="Genomic_DNA"/>
</dbReference>
<feature type="chain" id="PRO_5045944153" description="Lipoprotein" evidence="1">
    <location>
        <begin position="27"/>
        <end position="198"/>
    </location>
</feature>
<feature type="signal peptide" evidence="1">
    <location>
        <begin position="1"/>
        <end position="26"/>
    </location>
</feature>
<evidence type="ECO:0000313" key="2">
    <source>
        <dbReference type="EMBL" id="GGG47879.1"/>
    </source>
</evidence>
<keyword evidence="1" id="KW-0732">Signal</keyword>
<sequence>MFKAMKRPVFAAGTLALALSACGNFADSLDQSEIPAYTKEWLREQHGQTLSFRNAAGQVRTVTVARKEQVLKGQSKGGSFETEVITVWYRNAPDSLLNLTLEARSNSIYVTRMGKTCGDIHTYKQAGHTSFNSYEKPRLGSPIVAQDTTIRNKTYRFLGRMGVPAAAHPTDTLTNVYFSRDEGLIGFTTKRGGLWHRQ</sequence>
<keyword evidence="3" id="KW-1185">Reference proteome</keyword>
<comment type="caution">
    <text evidence="2">The sequence shown here is derived from an EMBL/GenBank/DDBJ whole genome shotgun (WGS) entry which is preliminary data.</text>
</comment>
<protein>
    <recommendedName>
        <fullName evidence="4">Lipoprotein</fullName>
    </recommendedName>
</protein>
<dbReference type="Proteomes" id="UP000601361">
    <property type="component" value="Unassembled WGS sequence"/>
</dbReference>
<evidence type="ECO:0000313" key="3">
    <source>
        <dbReference type="Proteomes" id="UP000601361"/>
    </source>
</evidence>